<organism evidence="1">
    <name type="scientific">Glycine max</name>
    <name type="common">Soybean</name>
    <name type="synonym">Glycine hispida</name>
    <dbReference type="NCBI Taxonomy" id="3847"/>
    <lineage>
        <taxon>Eukaryota</taxon>
        <taxon>Viridiplantae</taxon>
        <taxon>Streptophyta</taxon>
        <taxon>Embryophyta</taxon>
        <taxon>Tracheophyta</taxon>
        <taxon>Spermatophyta</taxon>
        <taxon>Magnoliopsida</taxon>
        <taxon>eudicotyledons</taxon>
        <taxon>Gunneridae</taxon>
        <taxon>Pentapetalae</taxon>
        <taxon>rosids</taxon>
        <taxon>fabids</taxon>
        <taxon>Fabales</taxon>
        <taxon>Fabaceae</taxon>
        <taxon>Papilionoideae</taxon>
        <taxon>50 kb inversion clade</taxon>
        <taxon>NPAAA clade</taxon>
        <taxon>indigoferoid/millettioid clade</taxon>
        <taxon>Phaseoleae</taxon>
        <taxon>Glycine</taxon>
        <taxon>Glycine subgen. Soja</taxon>
    </lineage>
</organism>
<reference evidence="1" key="1">
    <citation type="submission" date="2009-08" db="EMBL/GenBank/DDBJ databases">
        <authorList>
            <person name="Cheung F."/>
            <person name="Xiao Y."/>
            <person name="Chan A."/>
            <person name="Moskal W."/>
            <person name="Town C.D."/>
        </authorList>
    </citation>
    <scope>NUCLEOTIDE SEQUENCE</scope>
</reference>
<proteinExistence type="evidence at transcript level"/>
<sequence length="259" mass="28949">MLVPAILPTHWTLLTRESQRLRSYFIKSKKTKPFQRLCNSIDGSKFLDRVYITPITIPRNIRGSILCMLKCARAKAIELTSIAHHTGMYLVREGSRKPRKTISSHTGAQTDTTVAYNSIATGSLALIDCSTLERVTGVEGKRGRRSRLNCESRLTSGNMRHPIMTSNCQFPFRLNSNQSGGRGRNRERQRRRIATPASPSVTSVTRLNNACPLNVKDSLLKPVIWAAKGIIQDPINQNAVVQRSITCNIVIAFHGTTHR</sequence>
<evidence type="ECO:0000313" key="1">
    <source>
        <dbReference type="EMBL" id="ACU23366.1"/>
    </source>
</evidence>
<accession>C6TKC6</accession>
<dbReference type="EMBL" id="BT098133">
    <property type="protein sequence ID" value="ACU23366.1"/>
    <property type="molecule type" value="mRNA"/>
</dbReference>
<name>C6TKC6_SOYBN</name>
<protein>
    <submittedName>
        <fullName evidence="1">Uncharacterized protein</fullName>
    </submittedName>
</protein>
<dbReference type="AlphaFoldDB" id="C6TKC6"/>